<comment type="caution">
    <text evidence="1">The sequence shown here is derived from an EMBL/GenBank/DDBJ whole genome shotgun (WGS) entry which is preliminary data.</text>
</comment>
<evidence type="ECO:0000313" key="2">
    <source>
        <dbReference type="Proteomes" id="UP001055811"/>
    </source>
</evidence>
<accession>A0ACB9E2Y3</accession>
<dbReference type="EMBL" id="CM042012">
    <property type="protein sequence ID" value="KAI3752928.1"/>
    <property type="molecule type" value="Genomic_DNA"/>
</dbReference>
<proteinExistence type="predicted"/>
<organism evidence="1 2">
    <name type="scientific">Cichorium intybus</name>
    <name type="common">Chicory</name>
    <dbReference type="NCBI Taxonomy" id="13427"/>
    <lineage>
        <taxon>Eukaryota</taxon>
        <taxon>Viridiplantae</taxon>
        <taxon>Streptophyta</taxon>
        <taxon>Embryophyta</taxon>
        <taxon>Tracheophyta</taxon>
        <taxon>Spermatophyta</taxon>
        <taxon>Magnoliopsida</taxon>
        <taxon>eudicotyledons</taxon>
        <taxon>Gunneridae</taxon>
        <taxon>Pentapetalae</taxon>
        <taxon>asterids</taxon>
        <taxon>campanulids</taxon>
        <taxon>Asterales</taxon>
        <taxon>Asteraceae</taxon>
        <taxon>Cichorioideae</taxon>
        <taxon>Cichorieae</taxon>
        <taxon>Cichoriinae</taxon>
        <taxon>Cichorium</taxon>
    </lineage>
</organism>
<reference evidence="1 2" key="2">
    <citation type="journal article" date="2022" name="Mol. Ecol. Resour.">
        <title>The genomes of chicory, endive, great burdock and yacon provide insights into Asteraceae paleo-polyploidization history and plant inulin production.</title>
        <authorList>
            <person name="Fan W."/>
            <person name="Wang S."/>
            <person name="Wang H."/>
            <person name="Wang A."/>
            <person name="Jiang F."/>
            <person name="Liu H."/>
            <person name="Zhao H."/>
            <person name="Xu D."/>
            <person name="Zhang Y."/>
        </authorList>
    </citation>
    <scope>NUCLEOTIDE SEQUENCE [LARGE SCALE GENOMIC DNA]</scope>
    <source>
        <strain evidence="2">cv. Punajuju</strain>
        <tissue evidence="1">Leaves</tissue>
    </source>
</reference>
<protein>
    <submittedName>
        <fullName evidence="1">Uncharacterized protein</fullName>
    </submittedName>
</protein>
<sequence length="112" mass="12930">MECLQLKMKMNMNECLTQFDYALLVIKDDGNDLLDEDDHVVEIHVCSTKPRTPYERILKNKSEQKIESKRAQQQKIAEENTGSQRQATWLIDGAVSRGDHPIDVPRRSETQS</sequence>
<dbReference type="Proteomes" id="UP001055811">
    <property type="component" value="Linkage Group LG04"/>
</dbReference>
<gene>
    <name evidence="1" type="ORF">L2E82_24970</name>
</gene>
<evidence type="ECO:0000313" key="1">
    <source>
        <dbReference type="EMBL" id="KAI3752928.1"/>
    </source>
</evidence>
<reference evidence="2" key="1">
    <citation type="journal article" date="2022" name="Mol. Ecol. Resour.">
        <title>The genomes of chicory, endive, great burdock and yacon provide insights into Asteraceae palaeo-polyploidization history and plant inulin production.</title>
        <authorList>
            <person name="Fan W."/>
            <person name="Wang S."/>
            <person name="Wang H."/>
            <person name="Wang A."/>
            <person name="Jiang F."/>
            <person name="Liu H."/>
            <person name="Zhao H."/>
            <person name="Xu D."/>
            <person name="Zhang Y."/>
        </authorList>
    </citation>
    <scope>NUCLEOTIDE SEQUENCE [LARGE SCALE GENOMIC DNA]</scope>
    <source>
        <strain evidence="2">cv. Punajuju</strain>
    </source>
</reference>
<name>A0ACB9E2Y3_CICIN</name>
<keyword evidence="2" id="KW-1185">Reference proteome</keyword>